<protein>
    <submittedName>
        <fullName evidence="4">Uncharacterized protein</fullName>
    </submittedName>
</protein>
<feature type="signal peptide" evidence="3">
    <location>
        <begin position="1"/>
        <end position="26"/>
    </location>
</feature>
<keyword evidence="5" id="KW-1185">Reference proteome</keyword>
<name>A0ABW2V5Z6_9BACL</name>
<evidence type="ECO:0000256" key="3">
    <source>
        <dbReference type="SAM" id="SignalP"/>
    </source>
</evidence>
<evidence type="ECO:0000256" key="1">
    <source>
        <dbReference type="SAM" id="Coils"/>
    </source>
</evidence>
<keyword evidence="2" id="KW-0812">Transmembrane</keyword>
<dbReference type="Proteomes" id="UP001596528">
    <property type="component" value="Unassembled WGS sequence"/>
</dbReference>
<keyword evidence="1" id="KW-0175">Coiled coil</keyword>
<feature type="coiled-coil region" evidence="1">
    <location>
        <begin position="42"/>
        <end position="121"/>
    </location>
</feature>
<keyword evidence="2" id="KW-1133">Transmembrane helix</keyword>
<evidence type="ECO:0000313" key="5">
    <source>
        <dbReference type="Proteomes" id="UP001596528"/>
    </source>
</evidence>
<reference evidence="5" key="1">
    <citation type="journal article" date="2019" name="Int. J. Syst. Evol. Microbiol.">
        <title>The Global Catalogue of Microorganisms (GCM) 10K type strain sequencing project: providing services to taxonomists for standard genome sequencing and annotation.</title>
        <authorList>
            <consortium name="The Broad Institute Genomics Platform"/>
            <consortium name="The Broad Institute Genome Sequencing Center for Infectious Disease"/>
            <person name="Wu L."/>
            <person name="Ma J."/>
        </authorList>
    </citation>
    <scope>NUCLEOTIDE SEQUENCE [LARGE SCALE GENOMIC DNA]</scope>
    <source>
        <strain evidence="5">JCM 18657</strain>
    </source>
</reference>
<evidence type="ECO:0000313" key="4">
    <source>
        <dbReference type="EMBL" id="MFC7750656.1"/>
    </source>
</evidence>
<comment type="caution">
    <text evidence="4">The sequence shown here is derived from an EMBL/GenBank/DDBJ whole genome shotgun (WGS) entry which is preliminary data.</text>
</comment>
<accession>A0ABW2V5Z6</accession>
<keyword evidence="3" id="KW-0732">Signal</keyword>
<organism evidence="4 5">
    <name type="scientific">Paenibacillus thermoaerophilus</name>
    <dbReference type="NCBI Taxonomy" id="1215385"/>
    <lineage>
        <taxon>Bacteria</taxon>
        <taxon>Bacillati</taxon>
        <taxon>Bacillota</taxon>
        <taxon>Bacilli</taxon>
        <taxon>Bacillales</taxon>
        <taxon>Paenibacillaceae</taxon>
        <taxon>Paenibacillus</taxon>
    </lineage>
</organism>
<dbReference type="RefSeq" id="WP_138788692.1">
    <property type="nucleotide sequence ID" value="NZ_JBHTGQ010000026.1"/>
</dbReference>
<gene>
    <name evidence="4" type="ORF">ACFQWB_12070</name>
</gene>
<feature type="chain" id="PRO_5046046853" evidence="3">
    <location>
        <begin position="27"/>
        <end position="150"/>
    </location>
</feature>
<sequence length="150" mass="16837">MKCRNRILPLLAVSCSLTLGATPVSAGIAESVRDFVQLPGNVRDLQQQYVETKQQLEESMEQAAKAAESLQAAQESMKKALADNEALRQQNEQLNRQNERLQQQLADLQQAEQARKDRNRRIWTASLTAAGLLAGYFAISRILRIVMRSK</sequence>
<evidence type="ECO:0000256" key="2">
    <source>
        <dbReference type="SAM" id="Phobius"/>
    </source>
</evidence>
<proteinExistence type="predicted"/>
<keyword evidence="2" id="KW-0472">Membrane</keyword>
<dbReference type="EMBL" id="JBHTGQ010000026">
    <property type="protein sequence ID" value="MFC7750656.1"/>
    <property type="molecule type" value="Genomic_DNA"/>
</dbReference>
<feature type="transmembrane region" description="Helical" evidence="2">
    <location>
        <begin position="122"/>
        <end position="143"/>
    </location>
</feature>